<dbReference type="InterPro" id="IPR036179">
    <property type="entry name" value="Ig-like_dom_sf"/>
</dbReference>
<dbReference type="SUPFAM" id="SSF48726">
    <property type="entry name" value="Immunoglobulin"/>
    <property type="match status" value="1"/>
</dbReference>
<dbReference type="SMART" id="SM00408">
    <property type="entry name" value="IGc2"/>
    <property type="match status" value="1"/>
</dbReference>
<dbReference type="Gene3D" id="2.60.40.10">
    <property type="entry name" value="Immunoglobulins"/>
    <property type="match status" value="1"/>
</dbReference>
<organism evidence="8 9">
    <name type="scientific">Exaiptasia diaphana</name>
    <name type="common">Tropical sea anemone</name>
    <name type="synonym">Aiptasia pulchella</name>
    <dbReference type="NCBI Taxonomy" id="2652724"/>
    <lineage>
        <taxon>Eukaryota</taxon>
        <taxon>Metazoa</taxon>
        <taxon>Cnidaria</taxon>
        <taxon>Anthozoa</taxon>
        <taxon>Hexacorallia</taxon>
        <taxon>Actiniaria</taxon>
        <taxon>Aiptasiidae</taxon>
        <taxon>Exaiptasia</taxon>
    </lineage>
</organism>
<feature type="region of interest" description="Disordered" evidence="5">
    <location>
        <begin position="131"/>
        <end position="192"/>
    </location>
</feature>
<dbReference type="AlphaFoldDB" id="A0A913YPX3"/>
<dbReference type="GeneID" id="110244821"/>
<keyword evidence="9" id="KW-1185">Reference proteome</keyword>
<evidence type="ECO:0000256" key="3">
    <source>
        <dbReference type="ARBA" id="ARBA00023157"/>
    </source>
</evidence>
<evidence type="ECO:0000256" key="4">
    <source>
        <dbReference type="ARBA" id="ARBA00023319"/>
    </source>
</evidence>
<evidence type="ECO:0000313" key="8">
    <source>
        <dbReference type="EnsemblMetazoa" id="XP_028516547.1"/>
    </source>
</evidence>
<dbReference type="InterPro" id="IPR013783">
    <property type="entry name" value="Ig-like_fold"/>
</dbReference>
<evidence type="ECO:0000259" key="7">
    <source>
        <dbReference type="PROSITE" id="PS50835"/>
    </source>
</evidence>
<dbReference type="PROSITE" id="PS50835">
    <property type="entry name" value="IG_LIKE"/>
    <property type="match status" value="1"/>
</dbReference>
<keyword evidence="4" id="KW-0393">Immunoglobulin domain</keyword>
<sequence>MAVKIVHSCLVSKIAITLSVVSLLLCCGVFLRTELMLNELYSRDIKLPEKMTSKHEMNDRHRPDKDQLSKRSVMKQEVKRNEYVLRRKIRQVTNGLNNTVELLTDLLSKKIDQKVGKAVANLQAAKYWIPIPGPPGPQGKPGPRGLRGRMGKTGRRGKQGPRGFPGKIGLPGSRGMPGPMGPKGQKGDAGPSLERPSVIISPTYAIVNESQSAILHCSSSGYPRPDVVWSKNNGTLPHKRAVVDSTGKLDIKHVTTNDSGIYQCKASNLLGST</sequence>
<dbReference type="PANTHER" id="PTHR12231:SF253">
    <property type="entry name" value="DPR-INTERACTING PROTEIN ETA, ISOFORM B-RELATED"/>
    <property type="match status" value="1"/>
</dbReference>
<feature type="region of interest" description="Disordered" evidence="5">
    <location>
        <begin position="51"/>
        <end position="73"/>
    </location>
</feature>
<evidence type="ECO:0000256" key="5">
    <source>
        <dbReference type="SAM" id="MobiDB-lite"/>
    </source>
</evidence>
<dbReference type="InterPro" id="IPR003598">
    <property type="entry name" value="Ig_sub2"/>
</dbReference>
<keyword evidence="6" id="KW-1133">Transmembrane helix</keyword>
<keyword evidence="6" id="KW-0812">Transmembrane</keyword>
<keyword evidence="6" id="KW-0472">Membrane</keyword>
<dbReference type="InterPro" id="IPR008160">
    <property type="entry name" value="Collagen"/>
</dbReference>
<feature type="compositionally biased region" description="Pro residues" evidence="5">
    <location>
        <begin position="131"/>
        <end position="140"/>
    </location>
</feature>
<dbReference type="InterPro" id="IPR051170">
    <property type="entry name" value="Neural/epithelial_adhesion"/>
</dbReference>
<keyword evidence="3" id="KW-1015">Disulfide bond</keyword>
<dbReference type="EnsemblMetazoa" id="XM_028660746.1">
    <property type="protein sequence ID" value="XP_028516547.1"/>
    <property type="gene ID" value="LOC110244821"/>
</dbReference>
<dbReference type="Proteomes" id="UP000887567">
    <property type="component" value="Unplaced"/>
</dbReference>
<evidence type="ECO:0000256" key="1">
    <source>
        <dbReference type="ARBA" id="ARBA00022729"/>
    </source>
</evidence>
<protein>
    <recommendedName>
        <fullName evidence="7">Ig-like domain-containing protein</fullName>
    </recommendedName>
</protein>
<feature type="domain" description="Ig-like" evidence="7">
    <location>
        <begin position="196"/>
        <end position="273"/>
    </location>
</feature>
<dbReference type="OrthoDB" id="5970915at2759"/>
<dbReference type="Pfam" id="PF13927">
    <property type="entry name" value="Ig_3"/>
    <property type="match status" value="1"/>
</dbReference>
<dbReference type="RefSeq" id="XP_028516547.1">
    <property type="nucleotide sequence ID" value="XM_028660746.1"/>
</dbReference>
<evidence type="ECO:0000313" key="9">
    <source>
        <dbReference type="Proteomes" id="UP000887567"/>
    </source>
</evidence>
<dbReference type="FunFam" id="2.60.40.10:FF:000032">
    <property type="entry name" value="palladin isoform X1"/>
    <property type="match status" value="1"/>
</dbReference>
<dbReference type="KEGG" id="epa:110244821"/>
<dbReference type="InterPro" id="IPR007110">
    <property type="entry name" value="Ig-like_dom"/>
</dbReference>
<keyword evidence="2" id="KW-0677">Repeat</keyword>
<feature type="transmembrane region" description="Helical" evidence="6">
    <location>
        <begin position="14"/>
        <end position="33"/>
    </location>
</feature>
<reference evidence="8" key="1">
    <citation type="submission" date="2022-11" db="UniProtKB">
        <authorList>
            <consortium name="EnsemblMetazoa"/>
        </authorList>
    </citation>
    <scope>IDENTIFICATION</scope>
</reference>
<proteinExistence type="predicted"/>
<dbReference type="PANTHER" id="PTHR12231">
    <property type="entry name" value="CTX-RELATED TYPE I TRANSMEMBRANE PROTEIN"/>
    <property type="match status" value="1"/>
</dbReference>
<keyword evidence="1" id="KW-0732">Signal</keyword>
<dbReference type="Pfam" id="PF01391">
    <property type="entry name" value="Collagen"/>
    <property type="match status" value="1"/>
</dbReference>
<evidence type="ECO:0000256" key="2">
    <source>
        <dbReference type="ARBA" id="ARBA00022737"/>
    </source>
</evidence>
<feature type="compositionally biased region" description="Basic residues" evidence="5">
    <location>
        <begin position="146"/>
        <end position="159"/>
    </location>
</feature>
<evidence type="ECO:0000256" key="6">
    <source>
        <dbReference type="SAM" id="Phobius"/>
    </source>
</evidence>
<accession>A0A913YPX3</accession>
<dbReference type="OMA" id="ESGMETH"/>
<name>A0A913YPX3_EXADI</name>